<gene>
    <name evidence="1" type="ORF">ORR04_02650</name>
</gene>
<reference evidence="1" key="1">
    <citation type="submission" date="2022-11" db="EMBL/GenBank/DDBJ databases">
        <title>Whole genome sequence of Levilactobacillus brevis SMB091.</title>
        <authorList>
            <person name="Kim J.-M."/>
            <person name="Kim O.-C."/>
            <person name="Choi Y.H."/>
            <person name="Han N.S."/>
            <person name="Hurh B."/>
        </authorList>
    </citation>
    <scope>NUCLEOTIDE SEQUENCE</scope>
    <source>
        <strain evidence="1">SMB091</strain>
    </source>
</reference>
<dbReference type="Proteomes" id="UP001164768">
    <property type="component" value="Chromosome"/>
</dbReference>
<protein>
    <submittedName>
        <fullName evidence="1">Uncharacterized protein</fullName>
    </submittedName>
</protein>
<dbReference type="AlphaFoldDB" id="A0AB38X6V7"/>
<sequence length="158" mass="16810">MINLGNKKVSKLLVGSSVIYQDSDGWIPLELPDGVTGQVFFKDNGDGTAKLAGNLCFDFIANQVVKLLSPPQGYTFTSAKWNVAQSNGYVEGIVSMNELRGSIPPSTGVVSTEIYEGCIFCSKINLGNNFKRTIVLTQSSTITGESSAEPAIIGIAKV</sequence>
<accession>A0AB38X6V7</accession>
<dbReference type="RefSeq" id="WP_259030901.1">
    <property type="nucleotide sequence ID" value="NZ_CP103391.1"/>
</dbReference>
<name>A0AB38X6V7_LEVBR</name>
<evidence type="ECO:0000313" key="2">
    <source>
        <dbReference type="Proteomes" id="UP001164768"/>
    </source>
</evidence>
<proteinExistence type="predicted"/>
<dbReference type="EMBL" id="CP113117">
    <property type="protein sequence ID" value="WAD02116.1"/>
    <property type="molecule type" value="Genomic_DNA"/>
</dbReference>
<evidence type="ECO:0000313" key="1">
    <source>
        <dbReference type="EMBL" id="WAD02116.1"/>
    </source>
</evidence>
<organism evidence="1 2">
    <name type="scientific">Levilactobacillus brevis</name>
    <name type="common">Lactobacillus brevis</name>
    <dbReference type="NCBI Taxonomy" id="1580"/>
    <lineage>
        <taxon>Bacteria</taxon>
        <taxon>Bacillati</taxon>
        <taxon>Bacillota</taxon>
        <taxon>Bacilli</taxon>
        <taxon>Lactobacillales</taxon>
        <taxon>Lactobacillaceae</taxon>
        <taxon>Levilactobacillus</taxon>
    </lineage>
</organism>